<dbReference type="AlphaFoldDB" id="A0A5C6JYL6"/>
<feature type="region of interest" description="Disordered" evidence="1">
    <location>
        <begin position="1"/>
        <end position="85"/>
    </location>
</feature>
<organism evidence="2 3">
    <name type="scientific">Streptomyces misionensis</name>
    <dbReference type="NCBI Taxonomy" id="67331"/>
    <lineage>
        <taxon>Bacteria</taxon>
        <taxon>Bacillati</taxon>
        <taxon>Actinomycetota</taxon>
        <taxon>Actinomycetes</taxon>
        <taxon>Kitasatosporales</taxon>
        <taxon>Streptomycetaceae</taxon>
        <taxon>Streptomyces</taxon>
    </lineage>
</organism>
<keyword evidence="3" id="KW-1185">Reference proteome</keyword>
<protein>
    <submittedName>
        <fullName evidence="2">Uncharacterized protein</fullName>
    </submittedName>
</protein>
<feature type="region of interest" description="Disordered" evidence="1">
    <location>
        <begin position="97"/>
        <end position="132"/>
    </location>
</feature>
<dbReference type="Proteomes" id="UP000320481">
    <property type="component" value="Unassembled WGS sequence"/>
</dbReference>
<reference evidence="2" key="1">
    <citation type="journal article" date="2019" name="Microbiol. Resour. Announc.">
        <title>Draft Genomic Sequences of Streptomyces misionensis and Streptomyces albidoflavus, bacteria applied for phytopathogen biocontrol.</title>
        <authorList>
            <person name="Pylro V."/>
            <person name="Dias A."/>
            <person name="Andreote F."/>
            <person name="Varani A."/>
            <person name="Andreote C."/>
            <person name="Bernardo E."/>
            <person name="Martins T."/>
        </authorList>
    </citation>
    <scope>NUCLEOTIDE SEQUENCE [LARGE SCALE GENOMIC DNA]</scope>
    <source>
        <strain evidence="2">66</strain>
    </source>
</reference>
<sequence length="132" mass="13262">MGGGGPRGFPDGFVGGRVPRRERGRGRGGAAGADAARRQPLLGAGRVARGGHPDLRGAAVGAVRRAAPGRREGRPAPGVRGHRGAADVAVLAGGRGVTRAAHDERPEAPGEESAGPARAARHAGQMGRARRP</sequence>
<dbReference type="EMBL" id="VOGW01000038">
    <property type="protein sequence ID" value="TWV55785.1"/>
    <property type="molecule type" value="Genomic_DNA"/>
</dbReference>
<evidence type="ECO:0000256" key="1">
    <source>
        <dbReference type="SAM" id="MobiDB-lite"/>
    </source>
</evidence>
<comment type="caution">
    <text evidence="2">The sequence shown here is derived from an EMBL/GenBank/DDBJ whole genome shotgun (WGS) entry which is preliminary data.</text>
</comment>
<proteinExistence type="predicted"/>
<gene>
    <name evidence="2" type="ORF">FRZ03_06380</name>
</gene>
<evidence type="ECO:0000313" key="2">
    <source>
        <dbReference type="EMBL" id="TWV55785.1"/>
    </source>
</evidence>
<evidence type="ECO:0000313" key="3">
    <source>
        <dbReference type="Proteomes" id="UP000320481"/>
    </source>
</evidence>
<accession>A0A5C6JYL6</accession>
<name>A0A5C6JYL6_9ACTN</name>
<feature type="compositionally biased region" description="Low complexity" evidence="1">
    <location>
        <begin position="56"/>
        <end position="66"/>
    </location>
</feature>